<evidence type="ECO:0000313" key="1">
    <source>
        <dbReference type="EMBL" id="GAA4923428.1"/>
    </source>
</evidence>
<protein>
    <submittedName>
        <fullName evidence="1">Uncharacterized protein</fullName>
    </submittedName>
</protein>
<keyword evidence="2" id="KW-1185">Reference proteome</keyword>
<proteinExistence type="predicted"/>
<dbReference type="RefSeq" id="WP_345477926.1">
    <property type="nucleotide sequence ID" value="NZ_BAABLW010000007.1"/>
</dbReference>
<sequence>MAQNWTTDQDVLDRWTAEDQPDSEKLTTKIGQAERAIRREFTTMAARLKATDHTGDKVEPDLQALIADVVADLVQESFTNPLGLRSIQDVEGPWSQQRTIAGDSPGKMILTRDHKRLLSPPASGSRMKTVDLGLGSHIAGQSRLHRNAHGIVVTPEGWPV</sequence>
<evidence type="ECO:0000313" key="2">
    <source>
        <dbReference type="Proteomes" id="UP001500368"/>
    </source>
</evidence>
<organism evidence="1 2">
    <name type="scientific">Nesterenkonia rhizosphaerae</name>
    <dbReference type="NCBI Taxonomy" id="1348272"/>
    <lineage>
        <taxon>Bacteria</taxon>
        <taxon>Bacillati</taxon>
        <taxon>Actinomycetota</taxon>
        <taxon>Actinomycetes</taxon>
        <taxon>Micrococcales</taxon>
        <taxon>Micrococcaceae</taxon>
        <taxon>Nesterenkonia</taxon>
    </lineage>
</organism>
<dbReference type="Proteomes" id="UP001500368">
    <property type="component" value="Unassembled WGS sequence"/>
</dbReference>
<comment type="caution">
    <text evidence="1">The sequence shown here is derived from an EMBL/GenBank/DDBJ whole genome shotgun (WGS) entry which is preliminary data.</text>
</comment>
<reference evidence="2" key="1">
    <citation type="journal article" date="2019" name="Int. J. Syst. Evol. Microbiol.">
        <title>The Global Catalogue of Microorganisms (GCM) 10K type strain sequencing project: providing services to taxonomists for standard genome sequencing and annotation.</title>
        <authorList>
            <consortium name="The Broad Institute Genomics Platform"/>
            <consortium name="The Broad Institute Genome Sequencing Center for Infectious Disease"/>
            <person name="Wu L."/>
            <person name="Ma J."/>
        </authorList>
    </citation>
    <scope>NUCLEOTIDE SEQUENCE [LARGE SCALE GENOMIC DNA]</scope>
    <source>
        <strain evidence="2">JCM 19129</strain>
    </source>
</reference>
<name>A0ABP9FZD6_9MICC</name>
<dbReference type="EMBL" id="BAABLW010000007">
    <property type="protein sequence ID" value="GAA4923428.1"/>
    <property type="molecule type" value="Genomic_DNA"/>
</dbReference>
<gene>
    <name evidence="1" type="ORF">GCM10025790_20680</name>
</gene>
<accession>A0ABP9FZD6</accession>